<dbReference type="EMBL" id="JAWXYG010000006">
    <property type="protein sequence ID" value="KAK4270575.1"/>
    <property type="molecule type" value="Genomic_DNA"/>
</dbReference>
<reference evidence="1" key="1">
    <citation type="submission" date="2023-10" db="EMBL/GenBank/DDBJ databases">
        <title>Chromosome-level genome of the transformable northern wattle, Acacia crassicarpa.</title>
        <authorList>
            <person name="Massaro I."/>
            <person name="Sinha N.R."/>
            <person name="Poethig S."/>
            <person name="Leichty A.R."/>
        </authorList>
    </citation>
    <scope>NUCLEOTIDE SEQUENCE</scope>
    <source>
        <strain evidence="1">Acra3RX</strain>
        <tissue evidence="1">Leaf</tissue>
    </source>
</reference>
<name>A0AAE1KDA2_9FABA</name>
<protein>
    <submittedName>
        <fullName evidence="1">Uncharacterized protein</fullName>
    </submittedName>
</protein>
<proteinExistence type="predicted"/>
<dbReference type="Proteomes" id="UP001293593">
    <property type="component" value="Unassembled WGS sequence"/>
</dbReference>
<comment type="caution">
    <text evidence="1">The sequence shown here is derived from an EMBL/GenBank/DDBJ whole genome shotgun (WGS) entry which is preliminary data.</text>
</comment>
<keyword evidence="2" id="KW-1185">Reference proteome</keyword>
<accession>A0AAE1KDA2</accession>
<evidence type="ECO:0000313" key="2">
    <source>
        <dbReference type="Proteomes" id="UP001293593"/>
    </source>
</evidence>
<organism evidence="1 2">
    <name type="scientific">Acacia crassicarpa</name>
    <name type="common">northern wattle</name>
    <dbReference type="NCBI Taxonomy" id="499986"/>
    <lineage>
        <taxon>Eukaryota</taxon>
        <taxon>Viridiplantae</taxon>
        <taxon>Streptophyta</taxon>
        <taxon>Embryophyta</taxon>
        <taxon>Tracheophyta</taxon>
        <taxon>Spermatophyta</taxon>
        <taxon>Magnoliopsida</taxon>
        <taxon>eudicotyledons</taxon>
        <taxon>Gunneridae</taxon>
        <taxon>Pentapetalae</taxon>
        <taxon>rosids</taxon>
        <taxon>fabids</taxon>
        <taxon>Fabales</taxon>
        <taxon>Fabaceae</taxon>
        <taxon>Caesalpinioideae</taxon>
        <taxon>mimosoid clade</taxon>
        <taxon>Acacieae</taxon>
        <taxon>Acacia</taxon>
    </lineage>
</organism>
<evidence type="ECO:0000313" key="1">
    <source>
        <dbReference type="EMBL" id="KAK4270575.1"/>
    </source>
</evidence>
<gene>
    <name evidence="1" type="ORF">QN277_023595</name>
</gene>
<dbReference type="AlphaFoldDB" id="A0AAE1KDA2"/>
<sequence>MIIRISYRKVHNRANTLFAEVGKALKQMSDKFAGVVLQEAGNKSSDFRNLISELEGMMQREKEEVGFRIQNLKKKRKEKGINYY</sequence>